<keyword evidence="2" id="KW-0533">Nickel</keyword>
<comment type="cofactor">
    <cofactor evidence="2">
        <name>Ni(2+)</name>
        <dbReference type="ChEBI" id="CHEBI:49786"/>
    </cofactor>
</comment>
<keyword evidence="2" id="KW-0408">Iron</keyword>
<dbReference type="EMBL" id="PEWV01000037">
    <property type="protein sequence ID" value="PIU41726.1"/>
    <property type="molecule type" value="Genomic_DNA"/>
</dbReference>
<feature type="binding site" evidence="2">
    <location>
        <position position="46"/>
    </location>
    <ligand>
        <name>Mg(2+)</name>
        <dbReference type="ChEBI" id="CHEBI:18420"/>
    </ligand>
</feature>
<feature type="domain" description="NADH-quinone oxidoreductase subunit D" evidence="3">
    <location>
        <begin position="119"/>
        <end position="284"/>
    </location>
</feature>
<dbReference type="InterPro" id="IPR018194">
    <property type="entry name" value="Ni-dep_hyd_lsu_Ni_BS"/>
</dbReference>
<sequence length="396" mass="44756">MSHRTIIPIGPYHPLQEEPEFYQLLVEGEKVIDIDVRIGYNHRGIEKLSESKSFDKAAYLVERICGICSTSHPLAFVQAVENISNIEVPERALYIRTIIAELERIHSHLLWVGLAGHFLGYNTIFMWAWKYRESILDVFETISGNRNHYGMMKVGGVRRDMYEKDFPWITRELDKVVDKVIMLKGAVLDDPVIHARTKGVGVLTKDDIINYCALGPTARASGVDIDVRRDDPYAVYNKLDWKVIVRQEGDVFAKTVVRVLETLESLKIVKQCLENMPKGEIDSKPKDIPPGEGIGRAEAPRGEVIHYVRSDGSNSAVRHKIRAPTFMNFPTFKKSIVGQTVTDATIILAAIDPCYCCTERLTVIDAKSNKEVMGSRELIKLSQEKTALLKKEMGIE</sequence>
<feature type="binding site" evidence="2">
    <location>
        <position position="68"/>
    </location>
    <ligand>
        <name>Ni(2+)</name>
        <dbReference type="ChEBI" id="CHEBI:49786"/>
    </ligand>
</feature>
<keyword evidence="4" id="KW-0830">Ubiquinone</keyword>
<dbReference type="Gene3D" id="1.10.645.10">
    <property type="entry name" value="Cytochrome-c3 Hydrogenase, chain B"/>
    <property type="match status" value="1"/>
</dbReference>
<keyword evidence="1" id="KW-0560">Oxidoreductase</keyword>
<dbReference type="GO" id="GO:0051287">
    <property type="term" value="F:NAD binding"/>
    <property type="evidence" value="ECO:0007669"/>
    <property type="project" value="InterPro"/>
</dbReference>
<organism evidence="4 5">
    <name type="scientific">Candidatus Aquitaenariimonas noxiae</name>
    <dbReference type="NCBI Taxonomy" id="1974741"/>
    <lineage>
        <taxon>Bacteria</taxon>
        <taxon>Pseudomonadati</taxon>
        <taxon>Candidatus Omnitrophota</taxon>
        <taxon>Candidatus Aquitaenariimonas</taxon>
    </lineage>
</organism>
<keyword evidence="2" id="KW-0479">Metal-binding</keyword>
<dbReference type="GO" id="GO:0016151">
    <property type="term" value="F:nickel cation binding"/>
    <property type="evidence" value="ECO:0007669"/>
    <property type="project" value="InterPro"/>
</dbReference>
<dbReference type="GO" id="GO:0008901">
    <property type="term" value="F:ferredoxin hydrogenase activity"/>
    <property type="evidence" value="ECO:0007669"/>
    <property type="project" value="InterPro"/>
</dbReference>
<dbReference type="InterPro" id="IPR001501">
    <property type="entry name" value="Ni-dep_hyd_lsu"/>
</dbReference>
<dbReference type="InterPro" id="IPR029014">
    <property type="entry name" value="NiFe-Hase_large"/>
</dbReference>
<evidence type="ECO:0000256" key="1">
    <source>
        <dbReference type="ARBA" id="ARBA00023002"/>
    </source>
</evidence>
<reference evidence="4 5" key="1">
    <citation type="submission" date="2017-09" db="EMBL/GenBank/DDBJ databases">
        <title>Depth-based differentiation of microbial function through sediment-hosted aquifers and enrichment of novel symbionts in the deep terrestrial subsurface.</title>
        <authorList>
            <person name="Probst A.J."/>
            <person name="Ladd B."/>
            <person name="Jarett J.K."/>
            <person name="Geller-Mcgrath D.E."/>
            <person name="Sieber C.M."/>
            <person name="Emerson J.B."/>
            <person name="Anantharaman K."/>
            <person name="Thomas B.C."/>
            <person name="Malmstrom R."/>
            <person name="Stieglmeier M."/>
            <person name="Klingl A."/>
            <person name="Woyke T."/>
            <person name="Ryan C.M."/>
            <person name="Banfield J.F."/>
        </authorList>
    </citation>
    <scope>NUCLEOTIDE SEQUENCE [LARGE SCALE GENOMIC DNA]</scope>
    <source>
        <strain evidence="4">CG07_land_8_20_14_0_80_42_15</strain>
    </source>
</reference>
<keyword evidence="2" id="KW-0460">Magnesium</keyword>
<comment type="caution">
    <text evidence="4">The sequence shown here is derived from an EMBL/GenBank/DDBJ whole genome shotgun (WGS) entry which is preliminary data.</text>
</comment>
<dbReference type="GO" id="GO:0048038">
    <property type="term" value="F:quinone binding"/>
    <property type="evidence" value="ECO:0007669"/>
    <property type="project" value="InterPro"/>
</dbReference>
<feature type="binding site" evidence="2">
    <location>
        <position position="65"/>
    </location>
    <ligand>
        <name>Ni(2+)</name>
        <dbReference type="ChEBI" id="CHEBI:49786"/>
    </ligand>
</feature>
<dbReference type="AlphaFoldDB" id="A0A2J0L385"/>
<dbReference type="Pfam" id="PF00374">
    <property type="entry name" value="NiFeSe_Hases"/>
    <property type="match status" value="1"/>
</dbReference>
<dbReference type="GO" id="GO:0016651">
    <property type="term" value="F:oxidoreductase activity, acting on NAD(P)H"/>
    <property type="evidence" value="ECO:0007669"/>
    <property type="project" value="InterPro"/>
</dbReference>
<feature type="binding site" evidence="2">
    <location>
        <position position="354"/>
    </location>
    <ligand>
        <name>Ni(2+)</name>
        <dbReference type="ChEBI" id="CHEBI:49786"/>
    </ligand>
</feature>
<protein>
    <submittedName>
        <fullName evidence="4">NADH:ubiquinone oxidoreductase</fullName>
    </submittedName>
</protein>
<proteinExistence type="predicted"/>
<evidence type="ECO:0000313" key="4">
    <source>
        <dbReference type="EMBL" id="PIU41726.1"/>
    </source>
</evidence>
<dbReference type="PANTHER" id="PTHR43485">
    <property type="entry name" value="HYDROGENASE-4 COMPONENT G"/>
    <property type="match status" value="1"/>
</dbReference>
<dbReference type="Pfam" id="PF00346">
    <property type="entry name" value="Complex1_49kDa"/>
    <property type="match status" value="2"/>
</dbReference>
<evidence type="ECO:0000313" key="5">
    <source>
        <dbReference type="Proteomes" id="UP000230052"/>
    </source>
</evidence>
<evidence type="ECO:0000259" key="3">
    <source>
        <dbReference type="Pfam" id="PF00346"/>
    </source>
</evidence>
<dbReference type="PROSITE" id="PS00507">
    <property type="entry name" value="NI_HGENASE_L_1"/>
    <property type="match status" value="1"/>
</dbReference>
<name>A0A2J0L385_9BACT</name>
<evidence type="ECO:0000256" key="2">
    <source>
        <dbReference type="PIRSR" id="PIRSR601501-1"/>
    </source>
</evidence>
<feature type="binding site" evidence="2">
    <location>
        <position position="321"/>
    </location>
    <ligand>
        <name>Mg(2+)</name>
        <dbReference type="ChEBI" id="CHEBI:18420"/>
    </ligand>
</feature>
<gene>
    <name evidence="4" type="ORF">COS99_03970</name>
</gene>
<dbReference type="SUPFAM" id="SSF56762">
    <property type="entry name" value="HydB/Nqo4-like"/>
    <property type="match status" value="1"/>
</dbReference>
<dbReference type="InterPro" id="IPR001135">
    <property type="entry name" value="NADH_Q_OxRdtase_suD"/>
</dbReference>
<dbReference type="InterPro" id="IPR052197">
    <property type="entry name" value="ComplexI_49kDa-like"/>
</dbReference>
<feature type="binding site" evidence="2">
    <location>
        <position position="68"/>
    </location>
    <ligand>
        <name>Fe cation</name>
        <dbReference type="ChEBI" id="CHEBI:24875"/>
    </ligand>
</feature>
<dbReference type="PANTHER" id="PTHR43485:SF1">
    <property type="entry name" value="FORMATE HYDROGENLYASE SUBUNIT 5-RELATED"/>
    <property type="match status" value="1"/>
</dbReference>
<accession>A0A2J0L385</accession>
<feature type="domain" description="NADH-quinone oxidoreductase subunit D" evidence="3">
    <location>
        <begin position="287"/>
        <end position="360"/>
    </location>
</feature>
<feature type="binding site" evidence="2">
    <location>
        <position position="357"/>
    </location>
    <ligand>
        <name>Fe cation</name>
        <dbReference type="ChEBI" id="CHEBI:24875"/>
    </ligand>
</feature>
<comment type="cofactor">
    <cofactor evidence="2">
        <name>Fe cation</name>
        <dbReference type="ChEBI" id="CHEBI:24875"/>
    </cofactor>
</comment>
<dbReference type="Proteomes" id="UP000230052">
    <property type="component" value="Unassembled WGS sequence"/>
</dbReference>